<sequence length="52" mass="5816">MNVLTFRMQIKQICGKQTPFTHTARILQTGKNKKRSTALVLLSISNSSLPTI</sequence>
<dbReference type="EMBL" id="JGCY01000403">
    <property type="protein sequence ID" value="EXY72515.1"/>
    <property type="molecule type" value="Genomic_DNA"/>
</dbReference>
<name>A0A015VWB6_BACFG</name>
<gene>
    <name evidence="1" type="ORF">M124_3731</name>
</gene>
<protein>
    <submittedName>
        <fullName evidence="1">Uncharacterized protein</fullName>
    </submittedName>
</protein>
<dbReference type="PATRIC" id="fig|1339315.3.peg.4374"/>
<dbReference type="AlphaFoldDB" id="A0A015VWB6"/>
<comment type="caution">
    <text evidence="1">The sequence shown here is derived from an EMBL/GenBank/DDBJ whole genome shotgun (WGS) entry which is preliminary data.</text>
</comment>
<organism evidence="1 2">
    <name type="scientific">Bacteroides fragilis str. 3988T(B)14</name>
    <dbReference type="NCBI Taxonomy" id="1339315"/>
    <lineage>
        <taxon>Bacteria</taxon>
        <taxon>Pseudomonadati</taxon>
        <taxon>Bacteroidota</taxon>
        <taxon>Bacteroidia</taxon>
        <taxon>Bacteroidales</taxon>
        <taxon>Bacteroidaceae</taxon>
        <taxon>Bacteroides</taxon>
    </lineage>
</organism>
<evidence type="ECO:0000313" key="1">
    <source>
        <dbReference type="EMBL" id="EXY72515.1"/>
    </source>
</evidence>
<dbReference type="Proteomes" id="UP000020529">
    <property type="component" value="Unassembled WGS sequence"/>
</dbReference>
<evidence type="ECO:0000313" key="2">
    <source>
        <dbReference type="Proteomes" id="UP000020529"/>
    </source>
</evidence>
<accession>A0A015VWB6</accession>
<proteinExistence type="predicted"/>
<reference evidence="1 2" key="1">
    <citation type="submission" date="2014-02" db="EMBL/GenBank/DDBJ databases">
        <authorList>
            <person name="Sears C."/>
            <person name="Carroll K."/>
            <person name="Sack B.R."/>
            <person name="Qadri F."/>
            <person name="Myers L.L."/>
            <person name="Chung G.-T."/>
            <person name="Escheverria P."/>
            <person name="Fraser C.M."/>
            <person name="Sadzewicz L."/>
            <person name="Shefchek K.A."/>
            <person name="Tallon L."/>
            <person name="Das S.P."/>
            <person name="Daugherty S."/>
            <person name="Mongodin E.F."/>
        </authorList>
    </citation>
    <scope>NUCLEOTIDE SEQUENCE [LARGE SCALE GENOMIC DNA]</scope>
    <source>
        <strain evidence="2">3988T(B)14</strain>
    </source>
</reference>